<evidence type="ECO:0000313" key="1">
    <source>
        <dbReference type="EMBL" id="CAG8604592.1"/>
    </source>
</evidence>
<dbReference type="Proteomes" id="UP000789901">
    <property type="component" value="Unassembled WGS sequence"/>
</dbReference>
<keyword evidence="2" id="KW-1185">Reference proteome</keyword>
<accession>A0ABN7UJT2</accession>
<gene>
    <name evidence="1" type="ORF">GMARGA_LOCUS7053</name>
</gene>
<comment type="caution">
    <text evidence="1">The sequence shown here is derived from an EMBL/GenBank/DDBJ whole genome shotgun (WGS) entry which is preliminary data.</text>
</comment>
<proteinExistence type="predicted"/>
<dbReference type="EMBL" id="CAJVQB010003317">
    <property type="protein sequence ID" value="CAG8604592.1"/>
    <property type="molecule type" value="Genomic_DNA"/>
</dbReference>
<reference evidence="1 2" key="1">
    <citation type="submission" date="2021-06" db="EMBL/GenBank/DDBJ databases">
        <authorList>
            <person name="Kallberg Y."/>
            <person name="Tangrot J."/>
            <person name="Rosling A."/>
        </authorList>
    </citation>
    <scope>NUCLEOTIDE SEQUENCE [LARGE SCALE GENOMIC DNA]</scope>
    <source>
        <strain evidence="1 2">120-4 pot B 10/14</strain>
    </source>
</reference>
<name>A0ABN7UJT2_GIGMA</name>
<evidence type="ECO:0000313" key="2">
    <source>
        <dbReference type="Proteomes" id="UP000789901"/>
    </source>
</evidence>
<protein>
    <submittedName>
        <fullName evidence="1">26049_t:CDS:1</fullName>
    </submittedName>
</protein>
<organism evidence="1 2">
    <name type="scientific">Gigaspora margarita</name>
    <dbReference type="NCBI Taxonomy" id="4874"/>
    <lineage>
        <taxon>Eukaryota</taxon>
        <taxon>Fungi</taxon>
        <taxon>Fungi incertae sedis</taxon>
        <taxon>Mucoromycota</taxon>
        <taxon>Glomeromycotina</taxon>
        <taxon>Glomeromycetes</taxon>
        <taxon>Diversisporales</taxon>
        <taxon>Gigasporaceae</taxon>
        <taxon>Gigaspora</taxon>
    </lineage>
</organism>
<sequence>MFKFNPVKHKINESLFNHHDKFKDLSENTNEISKPSASGQFNTIITLYEQRNQNIHFLDNAALKKKSFYSNYKNNLSQFLDFEVIKIIESSLSIYYNQFYKGPSPENIIIGLHYRGYSASDMEFLFYLYVQNRKENQVNLKRKQRRENKIVLIDSIQDNELNYSKHEKKSINQTNPGDQNMPDKIVYTPSMNSVFDESESNQIDQDDEIINKIKCLKDEIKGFNSDVQKLGQGVESLENYHLKIKEIKTLINRCKNIGTIRCLNGVNA</sequence>